<evidence type="ECO:0000313" key="4">
    <source>
        <dbReference type="EMBL" id="KAL3756385.1"/>
    </source>
</evidence>
<evidence type="ECO:0000313" key="5">
    <source>
        <dbReference type="Proteomes" id="UP001530293"/>
    </source>
</evidence>
<evidence type="ECO:0000256" key="1">
    <source>
        <dbReference type="ARBA" id="ARBA00022679"/>
    </source>
</evidence>
<dbReference type="PANTHER" id="PTHR32385:SF15">
    <property type="entry name" value="INOSITOL PHOSPHOCERAMIDE MANNOSYLTRANSFERASE 1"/>
    <property type="match status" value="1"/>
</dbReference>
<dbReference type="Pfam" id="PF04488">
    <property type="entry name" value="Gly_transf_sug"/>
    <property type="match status" value="1"/>
</dbReference>
<feature type="transmembrane region" description="Helical" evidence="3">
    <location>
        <begin position="148"/>
        <end position="167"/>
    </location>
</feature>
<dbReference type="Proteomes" id="UP001530293">
    <property type="component" value="Unassembled WGS sequence"/>
</dbReference>
<keyword evidence="5" id="KW-1185">Reference proteome</keyword>
<feature type="region of interest" description="Disordered" evidence="2">
    <location>
        <begin position="243"/>
        <end position="302"/>
    </location>
</feature>
<dbReference type="EMBL" id="JALLBG020000306">
    <property type="protein sequence ID" value="KAL3756385.1"/>
    <property type="molecule type" value="Genomic_DNA"/>
</dbReference>
<feature type="region of interest" description="Disordered" evidence="2">
    <location>
        <begin position="173"/>
        <end position="198"/>
    </location>
</feature>
<dbReference type="InterPro" id="IPR007577">
    <property type="entry name" value="GlycoTrfase_DXD_sugar-bd_CS"/>
</dbReference>
<feature type="compositionally biased region" description="Low complexity" evidence="2">
    <location>
        <begin position="287"/>
        <end position="301"/>
    </location>
</feature>
<keyword evidence="3" id="KW-1133">Transmembrane helix</keyword>
<dbReference type="Gene3D" id="3.90.550.20">
    <property type="match status" value="1"/>
</dbReference>
<reference evidence="4 5" key="1">
    <citation type="submission" date="2024-10" db="EMBL/GenBank/DDBJ databases">
        <title>Updated reference genomes for cyclostephanoid diatoms.</title>
        <authorList>
            <person name="Roberts W.R."/>
            <person name="Alverson A.J."/>
        </authorList>
    </citation>
    <scope>NUCLEOTIDE SEQUENCE [LARGE SCALE GENOMIC DNA]</scope>
    <source>
        <strain evidence="4 5">AJA232-27</strain>
    </source>
</reference>
<gene>
    <name evidence="4" type="ORF">ACHAWU_003458</name>
</gene>
<name>A0ABD3LXB1_9STRA</name>
<comment type="caution">
    <text evidence="4">The sequence shown here is derived from an EMBL/GenBank/DDBJ whole genome shotgun (WGS) entry which is preliminary data.</text>
</comment>
<dbReference type="InterPro" id="IPR029044">
    <property type="entry name" value="Nucleotide-diphossugar_trans"/>
</dbReference>
<feature type="compositionally biased region" description="Low complexity" evidence="2">
    <location>
        <begin position="176"/>
        <end position="194"/>
    </location>
</feature>
<accession>A0ABD3LXB1</accession>
<dbReference type="GO" id="GO:0006688">
    <property type="term" value="P:glycosphingolipid biosynthetic process"/>
    <property type="evidence" value="ECO:0007669"/>
    <property type="project" value="UniProtKB-ARBA"/>
</dbReference>
<dbReference type="PANTHER" id="PTHR32385">
    <property type="entry name" value="MANNOSYL PHOSPHORYLINOSITOL CERAMIDE SYNTHASE"/>
    <property type="match status" value="1"/>
</dbReference>
<evidence type="ECO:0008006" key="6">
    <source>
        <dbReference type="Google" id="ProtNLM"/>
    </source>
</evidence>
<keyword evidence="3" id="KW-0812">Transmembrane</keyword>
<keyword evidence="3" id="KW-0472">Membrane</keyword>
<dbReference type="GO" id="GO:0006673">
    <property type="term" value="P:inositol phosphoceramide metabolic process"/>
    <property type="evidence" value="ECO:0007669"/>
    <property type="project" value="UniProtKB-ARBA"/>
</dbReference>
<keyword evidence="1" id="KW-0808">Transferase</keyword>
<feature type="region of interest" description="Disordered" evidence="2">
    <location>
        <begin position="67"/>
        <end position="108"/>
    </location>
</feature>
<dbReference type="SUPFAM" id="SSF53448">
    <property type="entry name" value="Nucleotide-diphospho-sugar transferases"/>
    <property type="match status" value="1"/>
</dbReference>
<feature type="compositionally biased region" description="Low complexity" evidence="2">
    <location>
        <begin position="71"/>
        <end position="98"/>
    </location>
</feature>
<organism evidence="4 5">
    <name type="scientific">Discostella pseudostelligera</name>
    <dbReference type="NCBI Taxonomy" id="259834"/>
    <lineage>
        <taxon>Eukaryota</taxon>
        <taxon>Sar</taxon>
        <taxon>Stramenopiles</taxon>
        <taxon>Ochrophyta</taxon>
        <taxon>Bacillariophyta</taxon>
        <taxon>Coscinodiscophyceae</taxon>
        <taxon>Thalassiosirophycidae</taxon>
        <taxon>Stephanodiscales</taxon>
        <taxon>Stephanodiscaceae</taxon>
        <taxon>Discostella</taxon>
    </lineage>
</organism>
<proteinExistence type="predicted"/>
<feature type="compositionally biased region" description="Polar residues" evidence="2">
    <location>
        <begin position="258"/>
        <end position="268"/>
    </location>
</feature>
<sequence length="575" mass="63755">MPPPDNSFHSHDGGGSSSSSKYYRRRFVHAYPSNAIMAAEAAASYILSKNNDAGPATKKSSSFITTTHRSNANNNNNFNNNMSTSGNAFTSSSSSSSSSGGGGGENGSILLRMQRQRVALMQQQQRQQQRRGGTMAMMMALSSLKIKVLIGIIFVIVPMFFFQMILIQRRGGDSYQPLQPQPQKQDQQQQQQQQLVVSKPLLGKREKWGADYSKKGSSTEVAQFKNDNADYFADSSLLRGVVHNNNNNKHYPNYDDVGNNQSSELQPTTDRKQTLVIADDSNNKQASSSSSSSSSSSNSSSHNHAIPPVLIFTYHTDLLSTPEADLADDEDVALADNVHSIISLHEHHPEGAASTTPSIRFLNDNDCLESIRVALGSDTNLTTYFINEEHGMYKADICRGAALYETGGMYFDIDIEARMSLWDVIAPQTTFVTTLVHKDSNHHGGFFQAFIGATVGHPILKRYLELFVLYYEGKVSVSGPLGVYFLRMAYDEIILGGKKKDDDDSTIELWQEVRYSPDKFPDVHRKRWGKRRACQMLVVAPPKVQNEFKREQVVPFFSHANGSRMCGGKDTPAKK</sequence>
<evidence type="ECO:0000256" key="3">
    <source>
        <dbReference type="SAM" id="Phobius"/>
    </source>
</evidence>
<protein>
    <recommendedName>
        <fullName evidence="6">Glycosyltransferase family 32 protein</fullName>
    </recommendedName>
</protein>
<evidence type="ECO:0000256" key="2">
    <source>
        <dbReference type="SAM" id="MobiDB-lite"/>
    </source>
</evidence>
<feature type="region of interest" description="Disordered" evidence="2">
    <location>
        <begin position="1"/>
        <end position="20"/>
    </location>
</feature>
<dbReference type="InterPro" id="IPR051706">
    <property type="entry name" value="Glycosyltransferase_domain"/>
</dbReference>
<dbReference type="GO" id="GO:0016020">
    <property type="term" value="C:membrane"/>
    <property type="evidence" value="ECO:0007669"/>
    <property type="project" value="GOC"/>
</dbReference>
<dbReference type="GO" id="GO:0016740">
    <property type="term" value="F:transferase activity"/>
    <property type="evidence" value="ECO:0007669"/>
    <property type="project" value="UniProtKB-KW"/>
</dbReference>
<dbReference type="AlphaFoldDB" id="A0ABD3LXB1"/>